<gene>
    <name evidence="2" type="ORF">BSAL_18115</name>
</gene>
<reference evidence="3" key="1">
    <citation type="submission" date="2015-09" db="EMBL/GenBank/DDBJ databases">
        <authorList>
            <consortium name="Pathogen Informatics"/>
        </authorList>
    </citation>
    <scope>NUCLEOTIDE SEQUENCE [LARGE SCALE GENOMIC DNA]</scope>
    <source>
        <strain evidence="3">Lake Konstanz</strain>
    </source>
</reference>
<feature type="region of interest" description="Disordered" evidence="1">
    <location>
        <begin position="651"/>
        <end position="688"/>
    </location>
</feature>
<evidence type="ECO:0000313" key="2">
    <source>
        <dbReference type="EMBL" id="CUG88900.1"/>
    </source>
</evidence>
<keyword evidence="3" id="KW-1185">Reference proteome</keyword>
<protein>
    <submittedName>
        <fullName evidence="2">Uncharacterized protein</fullName>
    </submittedName>
</protein>
<feature type="compositionally biased region" description="Low complexity" evidence="1">
    <location>
        <begin position="43"/>
        <end position="54"/>
    </location>
</feature>
<name>A0A0S4JFK4_BODSA</name>
<accession>A0A0S4JFK4</accession>
<feature type="compositionally biased region" description="Polar residues" evidence="1">
    <location>
        <begin position="670"/>
        <end position="688"/>
    </location>
</feature>
<evidence type="ECO:0000256" key="1">
    <source>
        <dbReference type="SAM" id="MobiDB-lite"/>
    </source>
</evidence>
<dbReference type="SUPFAM" id="SSF52047">
    <property type="entry name" value="RNI-like"/>
    <property type="match status" value="1"/>
</dbReference>
<proteinExistence type="predicted"/>
<feature type="region of interest" description="Disordered" evidence="1">
    <location>
        <begin position="242"/>
        <end position="276"/>
    </location>
</feature>
<feature type="region of interest" description="Disordered" evidence="1">
    <location>
        <begin position="36"/>
        <end position="56"/>
    </location>
</feature>
<dbReference type="Proteomes" id="UP000051952">
    <property type="component" value="Unassembled WGS sequence"/>
</dbReference>
<organism evidence="2 3">
    <name type="scientific">Bodo saltans</name>
    <name type="common">Flagellated protozoan</name>
    <dbReference type="NCBI Taxonomy" id="75058"/>
    <lineage>
        <taxon>Eukaryota</taxon>
        <taxon>Discoba</taxon>
        <taxon>Euglenozoa</taxon>
        <taxon>Kinetoplastea</taxon>
        <taxon>Metakinetoplastina</taxon>
        <taxon>Eubodonida</taxon>
        <taxon>Bodonidae</taxon>
        <taxon>Bodo</taxon>
    </lineage>
</organism>
<evidence type="ECO:0000313" key="3">
    <source>
        <dbReference type="Proteomes" id="UP000051952"/>
    </source>
</evidence>
<dbReference type="EMBL" id="CYKH01001681">
    <property type="protein sequence ID" value="CUG88900.1"/>
    <property type="molecule type" value="Genomic_DNA"/>
</dbReference>
<feature type="compositionally biased region" description="Basic and acidic residues" evidence="1">
    <location>
        <begin position="254"/>
        <end position="271"/>
    </location>
</feature>
<feature type="region of interest" description="Disordered" evidence="1">
    <location>
        <begin position="1"/>
        <end position="22"/>
    </location>
</feature>
<dbReference type="VEuPathDB" id="TriTrypDB:BSAL_18115"/>
<dbReference type="AlphaFoldDB" id="A0A0S4JFK4"/>
<feature type="compositionally biased region" description="Low complexity" evidence="1">
    <location>
        <begin position="424"/>
        <end position="433"/>
    </location>
</feature>
<sequence length="688" mass="73767">MSARPQSASVVPPIVPATNHNKIDPLRCTANNVAMSTAPLRPPSASSSDRAPSKPLQPRLVVRSKVKVPIVVDDMDTLSSGTDSFIVSPVNSPKAPGKPIDPNNGSLRTLLAARRVAKILGSSRRGGVSSAKADAFPNQPATSRFLANAAQNVSATPLQFVLDIGSDEEDPTATMEHCIRHLRAYLETCANSVERQSERVQAVLGQLQVSVARNGPDATQSEVAELVRRRVGSVSNASLLLPRQSPAALSPRGGRNELRDDQQRDNDHEPDQEPPAPELLYQVACELHALMPRRLPDFVLCYWDFTTSGSLEESLRSAFTPLGAALEHSRSLIAETNKFLLATTSSASPNVLFEESFVFGDSSANNCELQIHRSTRRNQTPAFKEIPAPPLCAVTWKLQYCRLRGVSFAELPLSFAPPPANGASSPSPILHASPMPPPPPPPAASSVVPGDHSILQTSFRIGGMTIVSPRAARPILSSLGSKFPRALAGLGSVVPPDAVPPAPFVGSYRLASLSISHCAWRESSKFGLQHVLHSSGWGIEDLELRGAQMTEELVQSVAGVIRLGPHAVLSRVTCANCKGWSTTDPTMQLLMMDALKASRCIKELILQGVPVPPTAGIALLAAVQSNPVVDNVRLESCHFVTPKFLATLHEKLHNPERRNQPSPIRGRRGSMSTIGEGTRRSSFASLLA</sequence>
<feature type="region of interest" description="Disordered" evidence="1">
    <location>
        <begin position="424"/>
        <end position="447"/>
    </location>
</feature>
<feature type="compositionally biased region" description="Pro residues" evidence="1">
    <location>
        <begin position="434"/>
        <end position="443"/>
    </location>
</feature>